<evidence type="ECO:0000313" key="3">
    <source>
        <dbReference type="Proteomes" id="UP000789375"/>
    </source>
</evidence>
<keyword evidence="3" id="KW-1185">Reference proteome</keyword>
<protein>
    <submittedName>
        <fullName evidence="2">3404_t:CDS:1</fullName>
    </submittedName>
</protein>
<evidence type="ECO:0000256" key="1">
    <source>
        <dbReference type="SAM" id="MobiDB-lite"/>
    </source>
</evidence>
<name>A0A9N9EW17_FUNMO</name>
<feature type="region of interest" description="Disordered" evidence="1">
    <location>
        <begin position="93"/>
        <end position="157"/>
    </location>
</feature>
<gene>
    <name evidence="2" type="ORF">FMOSSE_LOCUS13519</name>
</gene>
<sequence>MTKLWHSFFDEVNVKSWTIYQFHKNWINLYKDCPEYLVYGKAVDILAKSLRSIANSNSDIKKVEIANKLLKASTCIYMGIVVRRNLLDICGSPQQGSSRSSDDLNVGQKRSYKNDENEESVTPTKKLSVDNDDTSSKNDKHEHDGHQETDEEIISSESPTVKKLKGLGGIARYRIVFLPEENNCNPIKSAFVEEEWLKFETDWEKVEETMVVNDGVDGHIENLLKKYDDAINKATTGYSVNLSEIIGVFNDLAINPLHDGEVSEYAYRDKIVNPLIENVFLDINEMIRVKTGEVENSDRKVQKDSSRLPGVRRATDWEHDALLVMKVKNIEFQIGFGEVVGNACEHDDSKMERDREKILKSMQLGLFRLRQMLREQGADEKNFNCAETFGILVYKKDYHFYSMHYADGLYLVDKFDEFAIPSSASQLCELSEIIKSLFSFK</sequence>
<evidence type="ECO:0000313" key="2">
    <source>
        <dbReference type="EMBL" id="CAG8694662.1"/>
    </source>
</evidence>
<organism evidence="2 3">
    <name type="scientific">Funneliformis mosseae</name>
    <name type="common">Endomycorrhizal fungus</name>
    <name type="synonym">Glomus mosseae</name>
    <dbReference type="NCBI Taxonomy" id="27381"/>
    <lineage>
        <taxon>Eukaryota</taxon>
        <taxon>Fungi</taxon>
        <taxon>Fungi incertae sedis</taxon>
        <taxon>Mucoromycota</taxon>
        <taxon>Glomeromycotina</taxon>
        <taxon>Glomeromycetes</taxon>
        <taxon>Glomerales</taxon>
        <taxon>Glomeraceae</taxon>
        <taxon>Funneliformis</taxon>
    </lineage>
</organism>
<dbReference type="AlphaFoldDB" id="A0A9N9EW17"/>
<feature type="compositionally biased region" description="Basic and acidic residues" evidence="1">
    <location>
        <begin position="134"/>
        <end position="148"/>
    </location>
</feature>
<proteinExistence type="predicted"/>
<comment type="caution">
    <text evidence="2">The sequence shown here is derived from an EMBL/GenBank/DDBJ whole genome shotgun (WGS) entry which is preliminary data.</text>
</comment>
<accession>A0A9N9EW17</accession>
<dbReference type="EMBL" id="CAJVPP010008136">
    <property type="protein sequence ID" value="CAG8694662.1"/>
    <property type="molecule type" value="Genomic_DNA"/>
</dbReference>
<dbReference type="Proteomes" id="UP000789375">
    <property type="component" value="Unassembled WGS sequence"/>
</dbReference>
<feature type="non-terminal residue" evidence="2">
    <location>
        <position position="1"/>
    </location>
</feature>
<reference evidence="2" key="1">
    <citation type="submission" date="2021-06" db="EMBL/GenBank/DDBJ databases">
        <authorList>
            <person name="Kallberg Y."/>
            <person name="Tangrot J."/>
            <person name="Rosling A."/>
        </authorList>
    </citation>
    <scope>NUCLEOTIDE SEQUENCE</scope>
    <source>
        <strain evidence="2">87-6 pot B 2015</strain>
    </source>
</reference>